<reference evidence="3" key="1">
    <citation type="submission" date="2016-11" db="UniProtKB">
        <authorList>
            <consortium name="WormBaseParasite"/>
        </authorList>
    </citation>
    <scope>IDENTIFICATION</scope>
</reference>
<organism evidence="2 3">
    <name type="scientific">Heterorhabditis bacteriophora</name>
    <name type="common">Entomopathogenic nematode worm</name>
    <dbReference type="NCBI Taxonomy" id="37862"/>
    <lineage>
        <taxon>Eukaryota</taxon>
        <taxon>Metazoa</taxon>
        <taxon>Ecdysozoa</taxon>
        <taxon>Nematoda</taxon>
        <taxon>Chromadorea</taxon>
        <taxon>Rhabditida</taxon>
        <taxon>Rhabditina</taxon>
        <taxon>Rhabditomorpha</taxon>
        <taxon>Strongyloidea</taxon>
        <taxon>Heterorhabditidae</taxon>
        <taxon>Heterorhabditis</taxon>
    </lineage>
</organism>
<name>A0A1I7XAJ3_HETBA</name>
<feature type="compositionally biased region" description="Acidic residues" evidence="1">
    <location>
        <begin position="165"/>
        <end position="178"/>
    </location>
</feature>
<protein>
    <submittedName>
        <fullName evidence="3">Sister chromatid cohesion 1 protein 2</fullName>
    </submittedName>
</protein>
<accession>A0A1I7XAJ3</accession>
<sequence length="178" mass="19413">MGNCIGLKQRKKEEEMTGQFILNRHPLVSRWLASCDFSSIPDSDCIGRSSTDISFDTVEIQRSGDLITTDTVIMGQELADLDGYLTATENLESEGEGTSVGIPEAGPFNPKNTESVSAYETSDELEPCVFQGVLATDKLSLGSSQVIHTPPHKSNENLSLKVPTDEEEDMVEELELVS</sequence>
<evidence type="ECO:0000313" key="3">
    <source>
        <dbReference type="WBParaSite" id="Hba_14612"/>
    </source>
</evidence>
<feature type="region of interest" description="Disordered" evidence="1">
    <location>
        <begin position="144"/>
        <end position="178"/>
    </location>
</feature>
<evidence type="ECO:0000256" key="1">
    <source>
        <dbReference type="SAM" id="MobiDB-lite"/>
    </source>
</evidence>
<dbReference type="WBParaSite" id="Hba_14612">
    <property type="protein sequence ID" value="Hba_14612"/>
    <property type="gene ID" value="Hba_14612"/>
</dbReference>
<dbReference type="AlphaFoldDB" id="A0A1I7XAJ3"/>
<feature type="region of interest" description="Disordered" evidence="1">
    <location>
        <begin position="92"/>
        <end position="115"/>
    </location>
</feature>
<keyword evidence="2" id="KW-1185">Reference proteome</keyword>
<proteinExistence type="predicted"/>
<dbReference type="Proteomes" id="UP000095283">
    <property type="component" value="Unplaced"/>
</dbReference>
<evidence type="ECO:0000313" key="2">
    <source>
        <dbReference type="Proteomes" id="UP000095283"/>
    </source>
</evidence>